<evidence type="ECO:0000313" key="1">
    <source>
        <dbReference type="EMBL" id="MBP3962159.1"/>
    </source>
</evidence>
<dbReference type="RefSeq" id="WP_210656202.1">
    <property type="nucleotide sequence ID" value="NZ_JAGKSP010000002.1"/>
</dbReference>
<organism evidence="1 2">
    <name type="scientific">Paenibacillus lignilyticus</name>
    <dbReference type="NCBI Taxonomy" id="1172615"/>
    <lineage>
        <taxon>Bacteria</taxon>
        <taxon>Bacillati</taxon>
        <taxon>Bacillota</taxon>
        <taxon>Bacilli</taxon>
        <taxon>Bacillales</taxon>
        <taxon>Paenibacillaceae</taxon>
        <taxon>Paenibacillus</taxon>
    </lineage>
</organism>
<dbReference type="EMBL" id="JAGKSP010000002">
    <property type="protein sequence ID" value="MBP3962159.1"/>
    <property type="molecule type" value="Genomic_DNA"/>
</dbReference>
<dbReference type="InterPro" id="IPR014923">
    <property type="entry name" value="DUF1802"/>
</dbReference>
<dbReference type="Pfam" id="PF08819">
    <property type="entry name" value="DUF1802"/>
    <property type="match status" value="1"/>
</dbReference>
<sequence>MVIKTDQLQPIALKEWAVAVKALTEGKQIMVLRKGGIAEETRDFQLKAPRFYFMPAFEHQRPELLKEPFREGVRQIMGEWKPGATTIEIHAVAEAVEDIEIFDQETLNKLEDFHIWTETFAEDRLKWKRSKPLHLLLLRVSKLENPLTLPMQDQYSGCKSWVNLPDDLAVICAQPVLSDDEFNQRISQIHDALGLTGTS</sequence>
<keyword evidence="2" id="KW-1185">Reference proteome</keyword>
<dbReference type="InterPro" id="IPR008307">
    <property type="entry name" value="UCP018957"/>
</dbReference>
<reference evidence="1 2" key="1">
    <citation type="submission" date="2021-04" db="EMBL/GenBank/DDBJ databases">
        <title>Paenibacillus sp. DLE-14 whole genome sequence.</title>
        <authorList>
            <person name="Ham Y.J."/>
        </authorList>
    </citation>
    <scope>NUCLEOTIDE SEQUENCE [LARGE SCALE GENOMIC DNA]</scope>
    <source>
        <strain evidence="1 2">DLE-14</strain>
    </source>
</reference>
<gene>
    <name evidence="1" type="ORF">I8J30_05495</name>
</gene>
<name>A0ABS5C835_9BACL</name>
<proteinExistence type="predicted"/>
<dbReference type="Proteomes" id="UP000673394">
    <property type="component" value="Unassembled WGS sequence"/>
</dbReference>
<accession>A0ABS5C835</accession>
<evidence type="ECO:0000313" key="2">
    <source>
        <dbReference type="Proteomes" id="UP000673394"/>
    </source>
</evidence>
<dbReference type="PIRSF" id="PIRSF018957">
    <property type="entry name" value="UCP018957"/>
    <property type="match status" value="1"/>
</dbReference>
<protein>
    <submittedName>
        <fullName evidence="1">DUF1802 family protein</fullName>
    </submittedName>
</protein>
<comment type="caution">
    <text evidence="1">The sequence shown here is derived from an EMBL/GenBank/DDBJ whole genome shotgun (WGS) entry which is preliminary data.</text>
</comment>